<accession>A0A2P6RVX2</accession>
<proteinExistence type="predicted"/>
<evidence type="ECO:0000313" key="1">
    <source>
        <dbReference type="EMBL" id="PRQ50582.1"/>
    </source>
</evidence>
<protein>
    <submittedName>
        <fullName evidence="1">Uncharacterized protein</fullName>
    </submittedName>
</protein>
<dbReference type="Proteomes" id="UP000238479">
    <property type="component" value="Chromosome 2"/>
</dbReference>
<dbReference type="Gramene" id="PRQ50582">
    <property type="protein sequence ID" value="PRQ50582"/>
    <property type="gene ID" value="RchiOBHm_Chr2g0134841"/>
</dbReference>
<dbReference type="EMBL" id="PDCK01000040">
    <property type="protein sequence ID" value="PRQ50582.1"/>
    <property type="molecule type" value="Genomic_DNA"/>
</dbReference>
<sequence length="57" mass="6822">MLFDLHLASYRNTYMRAVINFWLLPYSLLPVITTGGRVHNHPIYEFLELVRLQYLLV</sequence>
<evidence type="ECO:0000313" key="2">
    <source>
        <dbReference type="Proteomes" id="UP000238479"/>
    </source>
</evidence>
<dbReference type="AlphaFoldDB" id="A0A2P6RVX2"/>
<comment type="caution">
    <text evidence="1">The sequence shown here is derived from an EMBL/GenBank/DDBJ whole genome shotgun (WGS) entry which is preliminary data.</text>
</comment>
<name>A0A2P6RVX2_ROSCH</name>
<reference evidence="1 2" key="1">
    <citation type="journal article" date="2018" name="Nat. Genet.">
        <title>The Rosa genome provides new insights in the design of modern roses.</title>
        <authorList>
            <person name="Bendahmane M."/>
        </authorList>
    </citation>
    <scope>NUCLEOTIDE SEQUENCE [LARGE SCALE GENOMIC DNA]</scope>
    <source>
        <strain evidence="2">cv. Old Blush</strain>
    </source>
</reference>
<organism evidence="1 2">
    <name type="scientific">Rosa chinensis</name>
    <name type="common">China rose</name>
    <dbReference type="NCBI Taxonomy" id="74649"/>
    <lineage>
        <taxon>Eukaryota</taxon>
        <taxon>Viridiplantae</taxon>
        <taxon>Streptophyta</taxon>
        <taxon>Embryophyta</taxon>
        <taxon>Tracheophyta</taxon>
        <taxon>Spermatophyta</taxon>
        <taxon>Magnoliopsida</taxon>
        <taxon>eudicotyledons</taxon>
        <taxon>Gunneridae</taxon>
        <taxon>Pentapetalae</taxon>
        <taxon>rosids</taxon>
        <taxon>fabids</taxon>
        <taxon>Rosales</taxon>
        <taxon>Rosaceae</taxon>
        <taxon>Rosoideae</taxon>
        <taxon>Rosoideae incertae sedis</taxon>
        <taxon>Rosa</taxon>
    </lineage>
</organism>
<gene>
    <name evidence="1" type="ORF">RchiOBHm_Chr2g0134841</name>
</gene>
<keyword evidence="2" id="KW-1185">Reference proteome</keyword>